<sequence>MTNTKIIGRKLFVFFLFFSTVFSLTSCFDVVEEIYLKSNGAGDIKATFNLSKSKIKAASLMKLDKVDGVKVPSKTEIQSEMNDVVKILRQTPGISNVKHSLDFSNFIGTLSCDFTNVTALNSFTKTLSTHFKTKISSYSSYSYDPKTKVFARSYTHSTEAKNGLAKLKAENQKSFADAYFTSIYRFQDNVIKQDNKAGRVADNKKAVMMKVGVLDLVNGNVGLSNKITLK</sequence>
<dbReference type="AlphaFoldDB" id="A0A1T5F4J1"/>
<dbReference type="PROSITE" id="PS51257">
    <property type="entry name" value="PROKAR_LIPOPROTEIN"/>
    <property type="match status" value="1"/>
</dbReference>
<proteinExistence type="predicted"/>
<dbReference type="RefSeq" id="WP_245801059.1">
    <property type="nucleotide sequence ID" value="NZ_FUZF01000014.1"/>
</dbReference>
<keyword evidence="2" id="KW-1185">Reference proteome</keyword>
<gene>
    <name evidence="1" type="ORF">SAMN05660841_03012</name>
</gene>
<dbReference type="STRING" id="1513896.SAMN05660841_03012"/>
<organism evidence="1 2">
    <name type="scientific">Sphingobacterium nematocida</name>
    <dbReference type="NCBI Taxonomy" id="1513896"/>
    <lineage>
        <taxon>Bacteria</taxon>
        <taxon>Pseudomonadati</taxon>
        <taxon>Bacteroidota</taxon>
        <taxon>Sphingobacteriia</taxon>
        <taxon>Sphingobacteriales</taxon>
        <taxon>Sphingobacteriaceae</taxon>
        <taxon>Sphingobacterium</taxon>
    </lineage>
</organism>
<accession>A0A1T5F4J1</accession>
<evidence type="ECO:0000313" key="2">
    <source>
        <dbReference type="Proteomes" id="UP000190150"/>
    </source>
</evidence>
<reference evidence="2" key="1">
    <citation type="submission" date="2017-02" db="EMBL/GenBank/DDBJ databases">
        <authorList>
            <person name="Varghese N."/>
            <person name="Submissions S."/>
        </authorList>
    </citation>
    <scope>NUCLEOTIDE SEQUENCE [LARGE SCALE GENOMIC DNA]</scope>
    <source>
        <strain evidence="2">DSM 24091</strain>
    </source>
</reference>
<evidence type="ECO:0008006" key="3">
    <source>
        <dbReference type="Google" id="ProtNLM"/>
    </source>
</evidence>
<dbReference type="Proteomes" id="UP000190150">
    <property type="component" value="Unassembled WGS sequence"/>
</dbReference>
<name>A0A1T5F4J1_9SPHI</name>
<evidence type="ECO:0000313" key="1">
    <source>
        <dbReference type="EMBL" id="SKB91011.1"/>
    </source>
</evidence>
<dbReference type="EMBL" id="FUZF01000014">
    <property type="protein sequence ID" value="SKB91011.1"/>
    <property type="molecule type" value="Genomic_DNA"/>
</dbReference>
<protein>
    <recommendedName>
        <fullName evidence="3">Lipoprotein</fullName>
    </recommendedName>
</protein>